<dbReference type="Proteomes" id="UP001240250">
    <property type="component" value="Unassembled WGS sequence"/>
</dbReference>
<accession>A0ABU0GHY5</accession>
<comment type="similarity">
    <text evidence="1 2">Belongs to the phD/YefM antitoxin family.</text>
</comment>
<dbReference type="RefSeq" id="WP_070318557.1">
    <property type="nucleotide sequence ID" value="NZ_JAUSVM010000001.1"/>
</dbReference>
<evidence type="ECO:0000256" key="1">
    <source>
        <dbReference type="ARBA" id="ARBA00009981"/>
    </source>
</evidence>
<dbReference type="Pfam" id="PF02604">
    <property type="entry name" value="PhdYeFM_antitox"/>
    <property type="match status" value="1"/>
</dbReference>
<protein>
    <recommendedName>
        <fullName evidence="2">Antitoxin</fullName>
    </recommendedName>
</protein>
<evidence type="ECO:0000313" key="3">
    <source>
        <dbReference type="EMBL" id="MDQ0424979.1"/>
    </source>
</evidence>
<evidence type="ECO:0000256" key="2">
    <source>
        <dbReference type="RuleBase" id="RU362080"/>
    </source>
</evidence>
<dbReference type="EMBL" id="JAUSVM010000001">
    <property type="protein sequence ID" value="MDQ0424979.1"/>
    <property type="molecule type" value="Genomic_DNA"/>
</dbReference>
<dbReference type="InterPro" id="IPR006442">
    <property type="entry name" value="Antitoxin_Phd/YefM"/>
</dbReference>
<evidence type="ECO:0000313" key="4">
    <source>
        <dbReference type="Proteomes" id="UP001240250"/>
    </source>
</evidence>
<keyword evidence="4" id="KW-1185">Reference proteome</keyword>
<dbReference type="PANTHER" id="PTHR33713:SF10">
    <property type="entry name" value="ANTITOXIN YAFN"/>
    <property type="match status" value="1"/>
</dbReference>
<name>A0ABU0GHY5_9CELL</name>
<organism evidence="3 4">
    <name type="scientific">Cellulomonas iranensis</name>
    <dbReference type="NCBI Taxonomy" id="76862"/>
    <lineage>
        <taxon>Bacteria</taxon>
        <taxon>Bacillati</taxon>
        <taxon>Actinomycetota</taxon>
        <taxon>Actinomycetes</taxon>
        <taxon>Micrococcales</taxon>
        <taxon>Cellulomonadaceae</taxon>
        <taxon>Cellulomonas</taxon>
    </lineage>
</organism>
<proteinExistence type="inferred from homology"/>
<dbReference type="Gene3D" id="3.40.1620.10">
    <property type="entry name" value="YefM-like domain"/>
    <property type="match status" value="1"/>
</dbReference>
<gene>
    <name evidence="3" type="ORF">JO380_001360</name>
</gene>
<dbReference type="InterPro" id="IPR036165">
    <property type="entry name" value="YefM-like_sf"/>
</dbReference>
<sequence>MDQVSLSDAKVHLSAYALDVVNTHNRLSITRHGRRELVLISADDLDALEDTLEILASERLMADVDRARQELARGEVDFERPDWSDVSDDAT</sequence>
<comment type="caution">
    <text evidence="3">The sequence shown here is derived from an EMBL/GenBank/DDBJ whole genome shotgun (WGS) entry which is preliminary data.</text>
</comment>
<dbReference type="PANTHER" id="PTHR33713">
    <property type="entry name" value="ANTITOXIN YAFN-RELATED"/>
    <property type="match status" value="1"/>
</dbReference>
<dbReference type="InterPro" id="IPR051405">
    <property type="entry name" value="phD/YefM_antitoxin"/>
</dbReference>
<reference evidence="3 4" key="1">
    <citation type="submission" date="2023-07" db="EMBL/GenBank/DDBJ databases">
        <title>Sequencing the genomes of 1000 actinobacteria strains.</title>
        <authorList>
            <person name="Klenk H.-P."/>
        </authorList>
    </citation>
    <scope>NUCLEOTIDE SEQUENCE [LARGE SCALE GENOMIC DNA]</scope>
    <source>
        <strain evidence="3 4">DSM 14785</strain>
    </source>
</reference>
<dbReference type="Gene3D" id="1.10.1220.170">
    <property type="match status" value="1"/>
</dbReference>
<comment type="function">
    <text evidence="2">Antitoxin component of a type II toxin-antitoxin (TA) system.</text>
</comment>
<dbReference type="SUPFAM" id="SSF143120">
    <property type="entry name" value="YefM-like"/>
    <property type="match status" value="1"/>
</dbReference>
<dbReference type="NCBIfam" id="TIGR01552">
    <property type="entry name" value="phd_fam"/>
    <property type="match status" value="1"/>
</dbReference>